<evidence type="ECO:0000259" key="4">
    <source>
        <dbReference type="PROSITE" id="PS50902"/>
    </source>
</evidence>
<proteinExistence type="predicted"/>
<sequence length="49" mass="5045">MPLLAIVYFSISGTTEKLAHAVARGAAGTADVALCRITGDDIVSRPVSE</sequence>
<dbReference type="SUPFAM" id="SSF52218">
    <property type="entry name" value="Flavoproteins"/>
    <property type="match status" value="1"/>
</dbReference>
<feature type="domain" description="Flavodoxin-like" evidence="4">
    <location>
        <begin position="4"/>
        <end position="49"/>
    </location>
</feature>
<dbReference type="Gene3D" id="3.40.50.360">
    <property type="match status" value="1"/>
</dbReference>
<evidence type="ECO:0000313" key="5">
    <source>
        <dbReference type="EMBL" id="BAR62984.1"/>
    </source>
</evidence>
<evidence type="ECO:0000256" key="2">
    <source>
        <dbReference type="ARBA" id="ARBA00022630"/>
    </source>
</evidence>
<dbReference type="RefSeq" id="WP_249163241.1">
    <property type="nucleotide sequence ID" value="NZ_JAFCKD010000089.1"/>
</dbReference>
<reference evidence="5 6" key="1">
    <citation type="submission" date="2014-11" db="EMBL/GenBank/DDBJ databases">
        <title>Symbiosis island explosion on the genome of extra-slow-growing strains of soybean bradyrhizobia with massive insertion sequences.</title>
        <authorList>
            <person name="Iida T."/>
            <person name="Minamisawa K."/>
        </authorList>
    </citation>
    <scope>NUCLEOTIDE SEQUENCE [LARGE SCALE GENOMIC DNA]</scope>
    <source>
        <strain evidence="5 6">NK6</strain>
    </source>
</reference>
<protein>
    <recommendedName>
        <fullName evidence="4">Flavodoxin-like domain-containing protein</fullName>
    </recommendedName>
</protein>
<dbReference type="PROSITE" id="PS50902">
    <property type="entry name" value="FLAVODOXIN_LIKE"/>
    <property type="match status" value="1"/>
</dbReference>
<evidence type="ECO:0000256" key="3">
    <source>
        <dbReference type="ARBA" id="ARBA00022643"/>
    </source>
</evidence>
<keyword evidence="2" id="KW-0285">Flavoprotein</keyword>
<dbReference type="GO" id="GO:0009055">
    <property type="term" value="F:electron transfer activity"/>
    <property type="evidence" value="ECO:0007669"/>
    <property type="project" value="InterPro"/>
</dbReference>
<dbReference type="AlphaFoldDB" id="A0A0E4FZ34"/>
<keyword evidence="3" id="KW-0288">FMN</keyword>
<dbReference type="GO" id="GO:0010181">
    <property type="term" value="F:FMN binding"/>
    <property type="evidence" value="ECO:0007669"/>
    <property type="project" value="InterPro"/>
</dbReference>
<evidence type="ECO:0000256" key="1">
    <source>
        <dbReference type="ARBA" id="ARBA00001917"/>
    </source>
</evidence>
<dbReference type="Proteomes" id="UP000063308">
    <property type="component" value="Chromosome"/>
</dbReference>
<accession>A0A0E4FZ34</accession>
<name>A0A0E4FZ34_9BRAD</name>
<dbReference type="EMBL" id="AP014685">
    <property type="protein sequence ID" value="BAR62984.1"/>
    <property type="molecule type" value="Genomic_DNA"/>
</dbReference>
<gene>
    <name evidence="5" type="ORF">NK6_9850</name>
</gene>
<comment type="cofactor">
    <cofactor evidence="1">
        <name>FMN</name>
        <dbReference type="ChEBI" id="CHEBI:58210"/>
    </cofactor>
</comment>
<dbReference type="InterPro" id="IPR001226">
    <property type="entry name" value="Flavodoxin_CS"/>
</dbReference>
<dbReference type="PROSITE" id="PS00201">
    <property type="entry name" value="FLAVODOXIN"/>
    <property type="match status" value="1"/>
</dbReference>
<dbReference type="InterPro" id="IPR029039">
    <property type="entry name" value="Flavoprotein-like_sf"/>
</dbReference>
<dbReference type="InterPro" id="IPR008254">
    <property type="entry name" value="Flavodoxin/NO_synth"/>
</dbReference>
<evidence type="ECO:0000313" key="6">
    <source>
        <dbReference type="Proteomes" id="UP000063308"/>
    </source>
</evidence>
<organism evidence="5 6">
    <name type="scientific">Bradyrhizobium diazoefficiens</name>
    <dbReference type="NCBI Taxonomy" id="1355477"/>
    <lineage>
        <taxon>Bacteria</taxon>
        <taxon>Pseudomonadati</taxon>
        <taxon>Pseudomonadota</taxon>
        <taxon>Alphaproteobacteria</taxon>
        <taxon>Hyphomicrobiales</taxon>
        <taxon>Nitrobacteraceae</taxon>
        <taxon>Bradyrhizobium</taxon>
    </lineage>
</organism>